<accession>A0A5J9VWE5</accession>
<keyword evidence="1" id="KW-0472">Membrane</keyword>
<keyword evidence="1" id="KW-0812">Transmembrane</keyword>
<reference evidence="2 3" key="1">
    <citation type="journal article" date="2019" name="Sci. Rep.">
        <title>A high-quality genome of Eragrostis curvula grass provides insights into Poaceae evolution and supports new strategies to enhance forage quality.</title>
        <authorList>
            <person name="Carballo J."/>
            <person name="Santos B.A.C.M."/>
            <person name="Zappacosta D."/>
            <person name="Garbus I."/>
            <person name="Selva J.P."/>
            <person name="Gallo C.A."/>
            <person name="Diaz A."/>
            <person name="Albertini E."/>
            <person name="Caccamo M."/>
            <person name="Echenique V."/>
        </authorList>
    </citation>
    <scope>NUCLEOTIDE SEQUENCE [LARGE SCALE GENOMIC DNA]</scope>
    <source>
        <strain evidence="3">cv. Victoria</strain>
        <tissue evidence="2">Leaf</tissue>
    </source>
</reference>
<feature type="transmembrane region" description="Helical" evidence="1">
    <location>
        <begin position="6"/>
        <end position="27"/>
    </location>
</feature>
<evidence type="ECO:0000313" key="3">
    <source>
        <dbReference type="Proteomes" id="UP000324897"/>
    </source>
</evidence>
<dbReference type="Proteomes" id="UP000324897">
    <property type="component" value="Chromosome 4"/>
</dbReference>
<organism evidence="2 3">
    <name type="scientific">Eragrostis curvula</name>
    <name type="common">weeping love grass</name>
    <dbReference type="NCBI Taxonomy" id="38414"/>
    <lineage>
        <taxon>Eukaryota</taxon>
        <taxon>Viridiplantae</taxon>
        <taxon>Streptophyta</taxon>
        <taxon>Embryophyta</taxon>
        <taxon>Tracheophyta</taxon>
        <taxon>Spermatophyta</taxon>
        <taxon>Magnoliopsida</taxon>
        <taxon>Liliopsida</taxon>
        <taxon>Poales</taxon>
        <taxon>Poaceae</taxon>
        <taxon>PACMAD clade</taxon>
        <taxon>Chloridoideae</taxon>
        <taxon>Eragrostideae</taxon>
        <taxon>Eragrostidinae</taxon>
        <taxon>Eragrostis</taxon>
    </lineage>
</organism>
<feature type="non-terminal residue" evidence="2">
    <location>
        <position position="1"/>
    </location>
</feature>
<keyword evidence="3" id="KW-1185">Reference proteome</keyword>
<dbReference type="Gramene" id="TVU39961">
    <property type="protein sequence ID" value="TVU39961"/>
    <property type="gene ID" value="EJB05_13405"/>
</dbReference>
<comment type="caution">
    <text evidence="2">The sequence shown here is derived from an EMBL/GenBank/DDBJ whole genome shotgun (WGS) entry which is preliminary data.</text>
</comment>
<keyword evidence="1" id="KW-1133">Transmembrane helix</keyword>
<protein>
    <submittedName>
        <fullName evidence="2">Uncharacterized protein</fullName>
    </submittedName>
</protein>
<gene>
    <name evidence="2" type="ORF">EJB05_13405</name>
</gene>
<name>A0A5J9VWE5_9POAL</name>
<sequence length="62" mass="6902">MPVPKPISYSLPTIVAPYWLTTSLIMLRYRGGTNGQDNNVLIEALPNCAKETASQPKVIEHY</sequence>
<evidence type="ECO:0000256" key="1">
    <source>
        <dbReference type="SAM" id="Phobius"/>
    </source>
</evidence>
<dbReference type="AlphaFoldDB" id="A0A5J9VWE5"/>
<dbReference type="EMBL" id="RWGY01000007">
    <property type="protein sequence ID" value="TVU39961.1"/>
    <property type="molecule type" value="Genomic_DNA"/>
</dbReference>
<proteinExistence type="predicted"/>
<evidence type="ECO:0000313" key="2">
    <source>
        <dbReference type="EMBL" id="TVU39961.1"/>
    </source>
</evidence>